<dbReference type="Proteomes" id="UP001596473">
    <property type="component" value="Unassembled WGS sequence"/>
</dbReference>
<evidence type="ECO:0000313" key="3">
    <source>
        <dbReference type="Proteomes" id="UP001596473"/>
    </source>
</evidence>
<gene>
    <name evidence="2" type="ORF">ACFQNF_08745</name>
</gene>
<dbReference type="PANTHER" id="PTHR43852">
    <property type="entry name" value="NUCLEOTIDYLTRANSFERASE"/>
    <property type="match status" value="1"/>
</dbReference>
<organism evidence="2 3">
    <name type="scientific">Iodobacter arcticus</name>
    <dbReference type="NCBI Taxonomy" id="590593"/>
    <lineage>
        <taxon>Bacteria</taxon>
        <taxon>Pseudomonadati</taxon>
        <taxon>Pseudomonadota</taxon>
        <taxon>Betaproteobacteria</taxon>
        <taxon>Neisseriales</taxon>
        <taxon>Chitinibacteraceae</taxon>
        <taxon>Iodobacter</taxon>
    </lineage>
</organism>
<dbReference type="RefSeq" id="WP_380187613.1">
    <property type="nucleotide sequence ID" value="NZ_JBHTBQ010000014.1"/>
</dbReference>
<dbReference type="InterPro" id="IPR043519">
    <property type="entry name" value="NT_sf"/>
</dbReference>
<evidence type="ECO:0000313" key="2">
    <source>
        <dbReference type="EMBL" id="MFC7419972.1"/>
    </source>
</evidence>
<dbReference type="SUPFAM" id="SSF81301">
    <property type="entry name" value="Nucleotidyltransferase"/>
    <property type="match status" value="1"/>
</dbReference>
<keyword evidence="3" id="KW-1185">Reference proteome</keyword>
<accession>A0ABW2QW74</accession>
<dbReference type="Gene3D" id="3.30.460.10">
    <property type="entry name" value="Beta Polymerase, domain 2"/>
    <property type="match status" value="1"/>
</dbReference>
<comment type="caution">
    <text evidence="2">The sequence shown here is derived from an EMBL/GenBank/DDBJ whole genome shotgun (WGS) entry which is preliminary data.</text>
</comment>
<evidence type="ECO:0000259" key="1">
    <source>
        <dbReference type="Pfam" id="PF18765"/>
    </source>
</evidence>
<reference evidence="3" key="1">
    <citation type="journal article" date="2019" name="Int. J. Syst. Evol. Microbiol.">
        <title>The Global Catalogue of Microorganisms (GCM) 10K type strain sequencing project: providing services to taxonomists for standard genome sequencing and annotation.</title>
        <authorList>
            <consortium name="The Broad Institute Genomics Platform"/>
            <consortium name="The Broad Institute Genome Sequencing Center for Infectious Disease"/>
            <person name="Wu L."/>
            <person name="Ma J."/>
        </authorList>
    </citation>
    <scope>NUCLEOTIDE SEQUENCE [LARGE SCALE GENOMIC DNA]</scope>
    <source>
        <strain evidence="3">CCUG 62945</strain>
    </source>
</reference>
<protein>
    <submittedName>
        <fullName evidence="2">Nucleotidyltransferase domain-containing protein</fullName>
    </submittedName>
</protein>
<dbReference type="PANTHER" id="PTHR43852:SF2">
    <property type="entry name" value="PROTEIN ADENYLYLTRANSFERASE MNTA"/>
    <property type="match status" value="1"/>
</dbReference>
<dbReference type="EMBL" id="JBHTBQ010000014">
    <property type="protein sequence ID" value="MFC7419972.1"/>
    <property type="molecule type" value="Genomic_DNA"/>
</dbReference>
<dbReference type="InterPro" id="IPR052930">
    <property type="entry name" value="TA_antitoxin_MntA"/>
</dbReference>
<feature type="domain" description="Polymerase beta nucleotidyltransferase" evidence="1">
    <location>
        <begin position="6"/>
        <end position="93"/>
    </location>
</feature>
<name>A0ABW2QW74_9NEIS</name>
<dbReference type="CDD" id="cd05403">
    <property type="entry name" value="NT_KNTase_like"/>
    <property type="match status" value="1"/>
</dbReference>
<dbReference type="Pfam" id="PF18765">
    <property type="entry name" value="Polbeta"/>
    <property type="match status" value="1"/>
</dbReference>
<dbReference type="InterPro" id="IPR041633">
    <property type="entry name" value="Polbeta"/>
</dbReference>
<proteinExistence type="predicted"/>
<sequence length="94" mass="10403">MPLQRLRDCLALSPKIAFAVLVGSRAKGLEHAQSDWDVAIALLPGIDPLERYELLSDLQLEISKQMQIHLDELDLIDIAQAGLAMREQIANEGV</sequence>